<accession>A0A2M4B3V9</accession>
<evidence type="ECO:0000256" key="1">
    <source>
        <dbReference type="SAM" id="SignalP"/>
    </source>
</evidence>
<reference evidence="2" key="1">
    <citation type="submission" date="2018-01" db="EMBL/GenBank/DDBJ databases">
        <title>An insight into the sialome of Amazonian anophelines.</title>
        <authorList>
            <person name="Ribeiro J.M."/>
            <person name="Scarpassa V."/>
            <person name="Calvo E."/>
        </authorList>
    </citation>
    <scope>NUCLEOTIDE SEQUENCE</scope>
    <source>
        <tissue evidence="2">Salivary glands</tissue>
    </source>
</reference>
<proteinExistence type="predicted"/>
<feature type="signal peptide" evidence="1">
    <location>
        <begin position="1"/>
        <end position="18"/>
    </location>
</feature>
<dbReference type="EMBL" id="GGFK01014177">
    <property type="protein sequence ID" value="MBW47498.1"/>
    <property type="molecule type" value="Transcribed_RNA"/>
</dbReference>
<name>A0A2M4B3V9_9DIPT</name>
<keyword evidence="1" id="KW-0732">Signal</keyword>
<dbReference type="AlphaFoldDB" id="A0A2M4B3V9"/>
<feature type="chain" id="PRO_5014805058" evidence="1">
    <location>
        <begin position="19"/>
        <end position="119"/>
    </location>
</feature>
<sequence length="119" mass="12937">MHGLAGWLSCVCVRACVCEPVCLHMCVFVCVCGVCCASRVLATIESELWSQQKNKSSSNITRATRPEHGLLGVLPITIPPPAKNLFRLLVFPCLSQIAGESERGRERKIMIITIALAGQ</sequence>
<evidence type="ECO:0000313" key="2">
    <source>
        <dbReference type="EMBL" id="MBW47498.1"/>
    </source>
</evidence>
<organism evidence="2">
    <name type="scientific">Anopheles triannulatus</name>
    <dbReference type="NCBI Taxonomy" id="58253"/>
    <lineage>
        <taxon>Eukaryota</taxon>
        <taxon>Metazoa</taxon>
        <taxon>Ecdysozoa</taxon>
        <taxon>Arthropoda</taxon>
        <taxon>Hexapoda</taxon>
        <taxon>Insecta</taxon>
        <taxon>Pterygota</taxon>
        <taxon>Neoptera</taxon>
        <taxon>Endopterygota</taxon>
        <taxon>Diptera</taxon>
        <taxon>Nematocera</taxon>
        <taxon>Culicoidea</taxon>
        <taxon>Culicidae</taxon>
        <taxon>Anophelinae</taxon>
        <taxon>Anopheles</taxon>
    </lineage>
</organism>
<protein>
    <submittedName>
        <fullName evidence="2">Putative secreted protein</fullName>
    </submittedName>
</protein>